<feature type="domain" description="Glycosyltransferase subfamily 4-like N-terminal" evidence="2">
    <location>
        <begin position="16"/>
        <end position="201"/>
    </location>
</feature>
<dbReference type="CDD" id="cd03794">
    <property type="entry name" value="GT4_WbuB-like"/>
    <property type="match status" value="1"/>
</dbReference>
<comment type="caution">
    <text evidence="3">The sequence shown here is derived from an EMBL/GenBank/DDBJ whole genome shotgun (WGS) entry which is preliminary data.</text>
</comment>
<dbReference type="SUPFAM" id="SSF53756">
    <property type="entry name" value="UDP-Glycosyltransferase/glycogen phosphorylase"/>
    <property type="match status" value="1"/>
</dbReference>
<dbReference type="Gene3D" id="3.40.50.2000">
    <property type="entry name" value="Glycogen Phosphorylase B"/>
    <property type="match status" value="2"/>
</dbReference>
<evidence type="ECO:0000259" key="1">
    <source>
        <dbReference type="Pfam" id="PF00534"/>
    </source>
</evidence>
<dbReference type="Pfam" id="PF13579">
    <property type="entry name" value="Glyco_trans_4_4"/>
    <property type="match status" value="1"/>
</dbReference>
<feature type="domain" description="Glycosyl transferase family 1" evidence="1">
    <location>
        <begin position="220"/>
        <end position="385"/>
    </location>
</feature>
<dbReference type="Proteomes" id="UP000823914">
    <property type="component" value="Unassembled WGS sequence"/>
</dbReference>
<dbReference type="GO" id="GO:0016757">
    <property type="term" value="F:glycosyltransferase activity"/>
    <property type="evidence" value="ECO:0007669"/>
    <property type="project" value="InterPro"/>
</dbReference>
<evidence type="ECO:0000259" key="2">
    <source>
        <dbReference type="Pfam" id="PF13579"/>
    </source>
</evidence>
<organism evidence="3 4">
    <name type="scientific">Candidatus Treponema excrementipullorum</name>
    <dbReference type="NCBI Taxonomy" id="2838768"/>
    <lineage>
        <taxon>Bacteria</taxon>
        <taxon>Pseudomonadati</taxon>
        <taxon>Spirochaetota</taxon>
        <taxon>Spirochaetia</taxon>
        <taxon>Spirochaetales</taxon>
        <taxon>Treponemataceae</taxon>
        <taxon>Treponema</taxon>
    </lineage>
</organism>
<dbReference type="AlphaFoldDB" id="A0A9E2L368"/>
<name>A0A9E2L368_9SPIR</name>
<reference evidence="3" key="2">
    <citation type="submission" date="2021-04" db="EMBL/GenBank/DDBJ databases">
        <authorList>
            <person name="Gilroy R."/>
        </authorList>
    </citation>
    <scope>NUCLEOTIDE SEQUENCE</scope>
    <source>
        <strain evidence="3">Gambia15-2214</strain>
    </source>
</reference>
<accession>A0A9E2L368</accession>
<sequence>MNILLINHYAGSPYHGMEFRPYYLGQEWIKYGHKLTIVAGSYSHIRKKNIDMENTKYKIEIIDGIEYIWLKTRTYEGNEIQRVFSMFDFLWGIRKIFPILKDRKPDVVIASSTYPLDNYPCYKLAKNTGAQYIYEVHDLWPLSPQKLGGYSKYHPFIFTMQRAENFAYKHVDKVISILPCAETHMKEHGLPDGKFFHVPNGIFLPEVENAEPLNRELEVQLPQDKFIVGYCGTFGVANALHNLVSVAEEIKDSYPGIFFALVGTGPEKERLQNLISEKRLTNIKLFEAIPKKQVQSFLNICDVLIVIIHSDTDLFQYGISPNKIFDYMYAQKPVIQSVQAGNDIPKDAECGISCDTSVTAIKNSLITLYKTPSEARRIMGERGRSYVLEHHTYGVLAKQFIDIISL</sequence>
<dbReference type="InterPro" id="IPR028098">
    <property type="entry name" value="Glyco_trans_4-like_N"/>
</dbReference>
<dbReference type="InterPro" id="IPR001296">
    <property type="entry name" value="Glyco_trans_1"/>
</dbReference>
<dbReference type="EMBL" id="JAHLFV010000116">
    <property type="protein sequence ID" value="MBU3849897.1"/>
    <property type="molecule type" value="Genomic_DNA"/>
</dbReference>
<evidence type="ECO:0000313" key="4">
    <source>
        <dbReference type="Proteomes" id="UP000823914"/>
    </source>
</evidence>
<dbReference type="PANTHER" id="PTHR12526">
    <property type="entry name" value="GLYCOSYLTRANSFERASE"/>
    <property type="match status" value="1"/>
</dbReference>
<proteinExistence type="predicted"/>
<evidence type="ECO:0000313" key="3">
    <source>
        <dbReference type="EMBL" id="MBU3849897.1"/>
    </source>
</evidence>
<reference evidence="3" key="1">
    <citation type="journal article" date="2021" name="PeerJ">
        <title>Extensive microbial diversity within the chicken gut microbiome revealed by metagenomics and culture.</title>
        <authorList>
            <person name="Gilroy R."/>
            <person name="Ravi A."/>
            <person name="Getino M."/>
            <person name="Pursley I."/>
            <person name="Horton D.L."/>
            <person name="Alikhan N.F."/>
            <person name="Baker D."/>
            <person name="Gharbi K."/>
            <person name="Hall N."/>
            <person name="Watson M."/>
            <person name="Adriaenssens E.M."/>
            <person name="Foster-Nyarko E."/>
            <person name="Jarju S."/>
            <person name="Secka A."/>
            <person name="Antonio M."/>
            <person name="Oren A."/>
            <person name="Chaudhuri R.R."/>
            <person name="La Ragione R."/>
            <person name="Hildebrand F."/>
            <person name="Pallen M.J."/>
        </authorList>
    </citation>
    <scope>NUCLEOTIDE SEQUENCE</scope>
    <source>
        <strain evidence="3">Gambia15-2214</strain>
    </source>
</reference>
<dbReference type="PANTHER" id="PTHR12526:SF622">
    <property type="entry name" value="GLYCOSYLTRANSFERASE (GROUP I)"/>
    <property type="match status" value="1"/>
</dbReference>
<dbReference type="Pfam" id="PF00534">
    <property type="entry name" value="Glycos_transf_1"/>
    <property type="match status" value="1"/>
</dbReference>
<gene>
    <name evidence="3" type="ORF">IAA16_04960</name>
</gene>
<protein>
    <submittedName>
        <fullName evidence="3">Glycosyltransferase family 4 protein</fullName>
    </submittedName>
</protein>